<dbReference type="InterPro" id="IPR036388">
    <property type="entry name" value="WH-like_DNA-bd_sf"/>
</dbReference>
<evidence type="ECO:0000313" key="3">
    <source>
        <dbReference type="Proteomes" id="UP000780875"/>
    </source>
</evidence>
<name>A0ABS7UF50_9ACTN</name>
<dbReference type="Gene3D" id="3.40.50.300">
    <property type="entry name" value="P-loop containing nucleotide triphosphate hydrolases"/>
    <property type="match status" value="1"/>
</dbReference>
<dbReference type="PRINTS" id="PR00364">
    <property type="entry name" value="DISEASERSIST"/>
</dbReference>
<dbReference type="Pfam" id="PF00196">
    <property type="entry name" value="GerE"/>
    <property type="match status" value="1"/>
</dbReference>
<sequence length="902" mass="95455">MGADRLALAALPTALTPFIGRSAERADLAEVLRAQRLVTATGPGGVGKTRLCLAVAEDLAGEFADGVAFVDLVGVTDDAMVVAAVADAAGVPERAGATRLEALAATLRERRLLVVLDNCEHLLGGARQVVTDLLAACPSVRVLATSRIRLHLAGERVFAVPGLSVEEGDAVALFEARTAASGGAPLTGEDLVTVREICLLLDGMALAIELAAARAPSLGIDGLWLALGHGHDVLRYGHPGDDRHGSLRAAVDWSYHLLDEDEQAVLRTVAVFASPFDLDAAAYVVDRPAPLLLDVLGRLVDWNLVALRPGHPTRYRLLETIRQYAAERSAELAELAAIRSRHRDWCEVTLRDLVARMPGDAAWCADLDRVVDDARAALGWGSAPDLAELLATAVFERGRPGEAERRLVQVAELTDDPVRRHRSLFLASRAALARYAGDDAVALCQRAVDAAVDAGDPSTAAIYLCHIATWWHRHEGTMAQPTSTAVTDATLARARDLGAGDERVMTAIAVAQVSRGDRPRVVAESIDAVARAEASGDALLVDTARDEVCAAQLEAGDLVGALATVRTRLAAMATVPVDALSGMDHADAHLMGAHLCLASGFLEEGREHADALAALPFLREEPQIGLARQLELEALAGSFDGVLDDAAAFRASWERAGRPVVNNFAPATYAVAMVLGLLGDDDGRAEWTAVTRAIARDPGVCEDLRLVWPAALDGLHHLHRGEVEAALAALPFAPDDVPGGCRWHQRLWLSWYAAAWAEVGVLAGLPDLEDRLDLAERAARDNPVTALLVERARLLAAEDSDGVAGLADRLELAGCAYQARRSRVLAGRAGLDVPELLATLSEREREVLGLVATGASNPQIAAALFISRKTAEHHVSHILTKLGVANRAEAAALAGRLGLGAD</sequence>
<dbReference type="Proteomes" id="UP000780875">
    <property type="component" value="Unassembled WGS sequence"/>
</dbReference>
<dbReference type="PANTHER" id="PTHR47691:SF3">
    <property type="entry name" value="HTH-TYPE TRANSCRIPTIONAL REGULATOR RV0890C-RELATED"/>
    <property type="match status" value="1"/>
</dbReference>
<dbReference type="Pfam" id="PF13401">
    <property type="entry name" value="AAA_22"/>
    <property type="match status" value="1"/>
</dbReference>
<dbReference type="InterPro" id="IPR027417">
    <property type="entry name" value="P-loop_NTPase"/>
</dbReference>
<organism evidence="2 3">
    <name type="scientific">Nocardioides mangrovi</name>
    <dbReference type="NCBI Taxonomy" id="2874580"/>
    <lineage>
        <taxon>Bacteria</taxon>
        <taxon>Bacillati</taxon>
        <taxon>Actinomycetota</taxon>
        <taxon>Actinomycetes</taxon>
        <taxon>Propionibacteriales</taxon>
        <taxon>Nocardioidaceae</taxon>
        <taxon>Nocardioides</taxon>
    </lineage>
</organism>
<dbReference type="SUPFAM" id="SSF52540">
    <property type="entry name" value="P-loop containing nucleoside triphosphate hydrolases"/>
    <property type="match status" value="1"/>
</dbReference>
<dbReference type="InterPro" id="IPR000792">
    <property type="entry name" value="Tscrpt_reg_LuxR_C"/>
</dbReference>
<gene>
    <name evidence="2" type="ORF">K8U61_14955</name>
</gene>
<dbReference type="InterPro" id="IPR016032">
    <property type="entry name" value="Sig_transdc_resp-reg_C-effctor"/>
</dbReference>
<keyword evidence="3" id="KW-1185">Reference proteome</keyword>
<evidence type="ECO:0000313" key="2">
    <source>
        <dbReference type="EMBL" id="MBZ5739470.1"/>
    </source>
</evidence>
<dbReference type="PROSITE" id="PS50043">
    <property type="entry name" value="HTH_LUXR_2"/>
    <property type="match status" value="1"/>
</dbReference>
<reference evidence="2 3" key="1">
    <citation type="submission" date="2021-09" db="EMBL/GenBank/DDBJ databases">
        <title>Whole genome sequence of Nocardioides sp. GBK3QG-3.</title>
        <authorList>
            <person name="Tuo L."/>
        </authorList>
    </citation>
    <scope>NUCLEOTIDE SEQUENCE [LARGE SCALE GENOMIC DNA]</scope>
    <source>
        <strain evidence="2 3">GBK3QG-3</strain>
    </source>
</reference>
<comment type="caution">
    <text evidence="2">The sequence shown here is derived from an EMBL/GenBank/DDBJ whole genome shotgun (WGS) entry which is preliminary data.</text>
</comment>
<dbReference type="CDD" id="cd06170">
    <property type="entry name" value="LuxR_C_like"/>
    <property type="match status" value="1"/>
</dbReference>
<evidence type="ECO:0000259" key="1">
    <source>
        <dbReference type="PROSITE" id="PS50043"/>
    </source>
</evidence>
<dbReference type="PANTHER" id="PTHR47691">
    <property type="entry name" value="REGULATOR-RELATED"/>
    <property type="match status" value="1"/>
</dbReference>
<dbReference type="EMBL" id="JAIQZJ010000008">
    <property type="protein sequence ID" value="MBZ5739470.1"/>
    <property type="molecule type" value="Genomic_DNA"/>
</dbReference>
<proteinExistence type="predicted"/>
<dbReference type="SUPFAM" id="SSF46894">
    <property type="entry name" value="C-terminal effector domain of the bipartite response regulators"/>
    <property type="match status" value="1"/>
</dbReference>
<dbReference type="Gene3D" id="1.10.10.10">
    <property type="entry name" value="Winged helix-like DNA-binding domain superfamily/Winged helix DNA-binding domain"/>
    <property type="match status" value="1"/>
</dbReference>
<dbReference type="InterPro" id="IPR058852">
    <property type="entry name" value="HTH_77"/>
</dbReference>
<dbReference type="SMART" id="SM00421">
    <property type="entry name" value="HTH_LUXR"/>
    <property type="match status" value="1"/>
</dbReference>
<dbReference type="Pfam" id="PF25872">
    <property type="entry name" value="HTH_77"/>
    <property type="match status" value="1"/>
</dbReference>
<dbReference type="InterPro" id="IPR049945">
    <property type="entry name" value="AAA_22"/>
</dbReference>
<feature type="domain" description="HTH luxR-type" evidence="1">
    <location>
        <begin position="833"/>
        <end position="898"/>
    </location>
</feature>
<accession>A0ABS7UF50</accession>
<protein>
    <submittedName>
        <fullName evidence="2">LuxR C-terminal-related transcriptional regulator</fullName>
    </submittedName>
</protein>
<dbReference type="PRINTS" id="PR00038">
    <property type="entry name" value="HTHLUXR"/>
</dbReference>
<dbReference type="RefSeq" id="WP_224123838.1">
    <property type="nucleotide sequence ID" value="NZ_JAIQZJ010000008.1"/>
</dbReference>